<dbReference type="AlphaFoldDB" id="A0A5J5DHT6"/>
<feature type="non-terminal residue" evidence="2">
    <location>
        <position position="220"/>
    </location>
</feature>
<dbReference type="PROSITE" id="PS51257">
    <property type="entry name" value="PROKAR_LIPOPROTEIN"/>
    <property type="match status" value="1"/>
</dbReference>
<feature type="compositionally biased region" description="Basic and acidic residues" evidence="1">
    <location>
        <begin position="172"/>
        <end position="189"/>
    </location>
</feature>
<feature type="region of interest" description="Disordered" evidence="1">
    <location>
        <begin position="161"/>
        <end position="189"/>
    </location>
</feature>
<dbReference type="EMBL" id="VOFY01000005">
    <property type="protein sequence ID" value="KAA8592907.1"/>
    <property type="molecule type" value="Genomic_DNA"/>
</dbReference>
<protein>
    <submittedName>
        <fullName evidence="2">Uncharacterized protein</fullName>
    </submittedName>
</protein>
<feature type="compositionally biased region" description="Polar residues" evidence="1">
    <location>
        <begin position="161"/>
        <end position="171"/>
    </location>
</feature>
<evidence type="ECO:0000256" key="1">
    <source>
        <dbReference type="SAM" id="MobiDB-lite"/>
    </source>
</evidence>
<feature type="region of interest" description="Disordered" evidence="1">
    <location>
        <begin position="1"/>
        <end position="21"/>
    </location>
</feature>
<keyword evidence="3" id="KW-1185">Reference proteome</keyword>
<name>A0A5J5DHT6_9PERO</name>
<proteinExistence type="predicted"/>
<accession>A0A5J5DHT6</accession>
<dbReference type="Proteomes" id="UP000327493">
    <property type="component" value="Chromosome 5"/>
</dbReference>
<reference evidence="2 3" key="1">
    <citation type="submission" date="2019-08" db="EMBL/GenBank/DDBJ databases">
        <title>A chromosome-level genome assembly, high-density linkage maps, and genome scans reveal the genomic architecture of hybrid incompatibilities underlying speciation via character displacement in darters (Percidae: Etheostominae).</title>
        <authorList>
            <person name="Moran R.L."/>
            <person name="Catchen J.M."/>
            <person name="Fuller R.C."/>
        </authorList>
    </citation>
    <scope>NUCLEOTIDE SEQUENCE [LARGE SCALE GENOMIC DNA]</scope>
    <source>
        <strain evidence="2">EspeVRDwgs_2016</strain>
        <tissue evidence="2">Muscle</tissue>
    </source>
</reference>
<evidence type="ECO:0000313" key="2">
    <source>
        <dbReference type="EMBL" id="KAA8592907.1"/>
    </source>
</evidence>
<comment type="caution">
    <text evidence="2">The sequence shown here is derived from an EMBL/GenBank/DDBJ whole genome shotgun (WGS) entry which is preliminary data.</text>
</comment>
<feature type="compositionally biased region" description="Polar residues" evidence="1">
    <location>
        <begin position="1"/>
        <end position="17"/>
    </location>
</feature>
<organism evidence="2 3">
    <name type="scientific">Etheostoma spectabile</name>
    <name type="common">orangethroat darter</name>
    <dbReference type="NCBI Taxonomy" id="54343"/>
    <lineage>
        <taxon>Eukaryota</taxon>
        <taxon>Metazoa</taxon>
        <taxon>Chordata</taxon>
        <taxon>Craniata</taxon>
        <taxon>Vertebrata</taxon>
        <taxon>Euteleostomi</taxon>
        <taxon>Actinopterygii</taxon>
        <taxon>Neopterygii</taxon>
        <taxon>Teleostei</taxon>
        <taxon>Neoteleostei</taxon>
        <taxon>Acanthomorphata</taxon>
        <taxon>Eupercaria</taxon>
        <taxon>Perciformes</taxon>
        <taxon>Percoidei</taxon>
        <taxon>Percidae</taxon>
        <taxon>Etheostomatinae</taxon>
        <taxon>Etheostoma</taxon>
    </lineage>
</organism>
<evidence type="ECO:0000313" key="3">
    <source>
        <dbReference type="Proteomes" id="UP000327493"/>
    </source>
</evidence>
<sequence length="220" mass="24471">MLGSQRSAKHPANTSPLTALGCPGLLSKDSLCKQSLLLLRPSASEPSSPERKRDMEERCRVRKASLICGAVQQQQQPPDSRAKLLESRECPYRAEGSLNSVSPGPQTAWLNTQANVSLFKETQVHLDSDRKEQECVFGGRGLIDSLEPQCSLCRPTYLTSPATSPHAQGNSNKHDWPFTQTEEGHHLDRHDKGQVKLISTHQFIRLLRGTLSPEEKPWVE</sequence>
<gene>
    <name evidence="2" type="ORF">FQN60_018362</name>
</gene>